<feature type="active site" description="Nucleophile" evidence="1">
    <location>
        <position position="140"/>
    </location>
</feature>
<dbReference type="RefSeq" id="WP_093537170.1">
    <property type="nucleotide sequence ID" value="NZ_FOXU01000004.1"/>
</dbReference>
<feature type="active site" evidence="1">
    <location>
        <position position="323"/>
    </location>
</feature>
<reference evidence="4" key="1">
    <citation type="submission" date="2016-10" db="EMBL/GenBank/DDBJ databases">
        <authorList>
            <person name="Varghese N."/>
            <person name="Submissions S."/>
        </authorList>
    </citation>
    <scope>NUCLEOTIDE SEQUENCE [LARGE SCALE GENOMIC DNA]</scope>
    <source>
        <strain evidence="4">DSM 11706</strain>
    </source>
</reference>
<dbReference type="InterPro" id="IPR029058">
    <property type="entry name" value="AB_hydrolase_fold"/>
</dbReference>
<feature type="domain" description="AB hydrolase-1" evidence="2">
    <location>
        <begin position="51"/>
        <end position="325"/>
    </location>
</feature>
<evidence type="ECO:0000256" key="1">
    <source>
        <dbReference type="PIRSR" id="PIRSR000443-1"/>
    </source>
</evidence>
<dbReference type="GO" id="GO:0016747">
    <property type="term" value="F:acyltransferase activity, transferring groups other than amino-acyl groups"/>
    <property type="evidence" value="ECO:0007669"/>
    <property type="project" value="InterPro"/>
</dbReference>
<evidence type="ECO:0000313" key="4">
    <source>
        <dbReference type="Proteomes" id="UP000198734"/>
    </source>
</evidence>
<dbReference type="InterPro" id="IPR008220">
    <property type="entry name" value="HAT_MetX-like"/>
</dbReference>
<organism evidence="3 4">
    <name type="scientific">Psychrobacillus psychrotolerans</name>
    <dbReference type="NCBI Taxonomy" id="126156"/>
    <lineage>
        <taxon>Bacteria</taxon>
        <taxon>Bacillati</taxon>
        <taxon>Bacillota</taxon>
        <taxon>Bacilli</taxon>
        <taxon>Bacillales</taxon>
        <taxon>Bacillaceae</taxon>
        <taxon>Psychrobacillus</taxon>
    </lineage>
</organism>
<evidence type="ECO:0000313" key="3">
    <source>
        <dbReference type="EMBL" id="SFQ51989.1"/>
    </source>
</evidence>
<dbReference type="Pfam" id="PF00561">
    <property type="entry name" value="Abhydrolase_1"/>
    <property type="match status" value="1"/>
</dbReference>
<dbReference type="PANTHER" id="PTHR32268:SF15">
    <property type="entry name" value="HOMOSERINE ACETYLTRANSFERASE FAMILY PROTEIN (AFU_ORTHOLOGUE AFUA_1G15350)"/>
    <property type="match status" value="1"/>
</dbReference>
<protein>
    <submittedName>
        <fullName evidence="3">Homoserine O-acetyltransferase</fullName>
    </submittedName>
</protein>
<keyword evidence="3" id="KW-0808">Transferase</keyword>
<gene>
    <name evidence="3" type="ORF">SAMN05421670_2437</name>
</gene>
<dbReference type="Gene3D" id="3.40.50.1820">
    <property type="entry name" value="alpha/beta hydrolase"/>
    <property type="match status" value="1"/>
</dbReference>
<name>A0A1I5Z695_9BACI</name>
<dbReference type="PANTHER" id="PTHR32268">
    <property type="entry name" value="HOMOSERINE O-ACETYLTRANSFERASE"/>
    <property type="match status" value="1"/>
</dbReference>
<dbReference type="Proteomes" id="UP000198734">
    <property type="component" value="Unassembled WGS sequence"/>
</dbReference>
<dbReference type="STRING" id="126156.SAMN05421670_2437"/>
<sequence>MITNDFYSQENVGPYEIYNLGDFKLEDGGIIPNLKLAYTTHGELNAAKNNVIVIPTWFSGTSKDYESYIGIDRALNPSEYFIIVINQIGNGVSSSPHNSPDPISMANFPNVRIGDDVRAQHKLITEKYGIEEIALVVGASMGAQQTYEWAVRYPDMVKRAAPIAGTAKNTVHDFLFTKTLNDAITSDPGWKDGNYSSHLEVSDGLKRHADIWAVLGLSTEFYKQEKWTLFDMNSVEEFIEEFLHPLYESLDPNSLLTMGWKWQRGDVSRNTGDSLEEALGRIKAKVFVMPISDDMFFTVRDCEAEQKMIPNSELKIVNSVCGHFGLSGVDGADYHRQIDNYLNELLSINVVEPV</sequence>
<proteinExistence type="predicted"/>
<feature type="active site" evidence="1">
    <location>
        <position position="294"/>
    </location>
</feature>
<dbReference type="NCBIfam" id="NF005757">
    <property type="entry name" value="PRK07581.1"/>
    <property type="match status" value="1"/>
</dbReference>
<dbReference type="InterPro" id="IPR000073">
    <property type="entry name" value="AB_hydrolase_1"/>
</dbReference>
<accession>A0A1I5Z695</accession>
<dbReference type="EMBL" id="FOXU01000004">
    <property type="protein sequence ID" value="SFQ51989.1"/>
    <property type="molecule type" value="Genomic_DNA"/>
</dbReference>
<dbReference type="SUPFAM" id="SSF53474">
    <property type="entry name" value="alpha/beta-Hydrolases"/>
    <property type="match status" value="1"/>
</dbReference>
<keyword evidence="4" id="KW-1185">Reference proteome</keyword>
<evidence type="ECO:0000259" key="2">
    <source>
        <dbReference type="Pfam" id="PF00561"/>
    </source>
</evidence>
<dbReference type="OrthoDB" id="9800754at2"/>
<dbReference type="PIRSF" id="PIRSF000443">
    <property type="entry name" value="Homoser_Ac_trans"/>
    <property type="match status" value="1"/>
</dbReference>
<dbReference type="AlphaFoldDB" id="A0A1I5Z695"/>